<keyword evidence="2" id="KW-0812">Transmembrane</keyword>
<dbReference type="AlphaFoldDB" id="A0A2W4QT41"/>
<evidence type="ECO:0000313" key="4">
    <source>
        <dbReference type="Proteomes" id="UP000249396"/>
    </source>
</evidence>
<keyword evidence="2" id="KW-0472">Membrane</keyword>
<protein>
    <submittedName>
        <fullName evidence="3">Uncharacterized protein</fullName>
    </submittedName>
</protein>
<proteinExistence type="predicted"/>
<name>A0A2W4QT41_9GAMM</name>
<reference evidence="3 4" key="1">
    <citation type="journal article" date="2018" name="Aquat. Microb. Ecol.">
        <title>Gammaproteobacterial methanotrophs dominate.</title>
        <authorList>
            <person name="Rissanen A.J."/>
            <person name="Saarenheimo J."/>
            <person name="Tiirola M."/>
            <person name="Peura S."/>
            <person name="Aalto S.L."/>
            <person name="Karvinen A."/>
            <person name="Nykanen H."/>
        </authorList>
    </citation>
    <scope>NUCLEOTIDE SEQUENCE [LARGE SCALE GENOMIC DNA]</scope>
    <source>
        <strain evidence="3">AMbin10</strain>
    </source>
</reference>
<dbReference type="Proteomes" id="UP000249396">
    <property type="component" value="Unassembled WGS sequence"/>
</dbReference>
<feature type="transmembrane region" description="Helical" evidence="2">
    <location>
        <begin position="101"/>
        <end position="121"/>
    </location>
</feature>
<evidence type="ECO:0000256" key="2">
    <source>
        <dbReference type="SAM" id="Phobius"/>
    </source>
</evidence>
<accession>A0A2W4QT41</accession>
<gene>
    <name evidence="3" type="ORF">DM484_19770</name>
</gene>
<keyword evidence="2" id="KW-1133">Transmembrane helix</keyword>
<sequence>MADNDNVSTQEANIVGNPGNTKFTEENITELIKPPLTAQDLSPNPIEDKGPTRQRIVYFLLRIMVGLLLLPFVMTSLQMVFCCKDTAKECKDIMTKELWDYVHIAFPALTGLLGTAIGFYFERSSK</sequence>
<feature type="region of interest" description="Disordered" evidence="1">
    <location>
        <begin position="1"/>
        <end position="20"/>
    </location>
</feature>
<evidence type="ECO:0000313" key="3">
    <source>
        <dbReference type="EMBL" id="PZN75042.1"/>
    </source>
</evidence>
<feature type="transmembrane region" description="Helical" evidence="2">
    <location>
        <begin position="59"/>
        <end position="81"/>
    </location>
</feature>
<dbReference type="EMBL" id="QJPH01000404">
    <property type="protein sequence ID" value="PZN75042.1"/>
    <property type="molecule type" value="Genomic_DNA"/>
</dbReference>
<organism evidence="3 4">
    <name type="scientific">Candidatus Methylumidiphilus alinenensis</name>
    <dbReference type="NCBI Taxonomy" id="2202197"/>
    <lineage>
        <taxon>Bacteria</taxon>
        <taxon>Pseudomonadati</taxon>
        <taxon>Pseudomonadota</taxon>
        <taxon>Gammaproteobacteria</taxon>
        <taxon>Methylococcales</taxon>
        <taxon>Candidatus Methylumidiphilus</taxon>
    </lineage>
</organism>
<evidence type="ECO:0000256" key="1">
    <source>
        <dbReference type="SAM" id="MobiDB-lite"/>
    </source>
</evidence>
<comment type="caution">
    <text evidence="3">The sequence shown here is derived from an EMBL/GenBank/DDBJ whole genome shotgun (WGS) entry which is preliminary data.</text>
</comment>